<dbReference type="AlphaFoldDB" id="A0A812TGS3"/>
<evidence type="ECO:0000313" key="2">
    <source>
        <dbReference type="EMBL" id="CAE7521593.1"/>
    </source>
</evidence>
<feature type="transmembrane region" description="Helical" evidence="1">
    <location>
        <begin position="6"/>
        <end position="26"/>
    </location>
</feature>
<keyword evidence="1" id="KW-1133">Transmembrane helix</keyword>
<sequence>MAVIGHWVGAFPLCYFVPQASVALLCKMAMMSDFIASFLLLFQVESAATFPWYLSTPPPSTNNLILEWKEKGQWLPEAEATYKQGFSGFPVLFPVYLDLSYSHSVECLVFVGLAVAAVWRLRYGISIGYVIAIFLAGISHPILDMFFHDAYVLSGNRAVTRVTYNFWQIPYMEPIAYLLEILMCYGGYRIWWSTRQPLPGPEVDANITFYKRMFWTVALSHNMASFYIVSPSLIWIMYKIAPEQQFLTPACYWSYCLFAVTLWSWTFALYPLHKLESLTCRKEAATEPAEEYRKIP</sequence>
<dbReference type="Proteomes" id="UP000604046">
    <property type="component" value="Unassembled WGS sequence"/>
</dbReference>
<dbReference type="OrthoDB" id="10259742at2759"/>
<feature type="transmembrane region" description="Helical" evidence="1">
    <location>
        <begin position="126"/>
        <end position="143"/>
    </location>
</feature>
<evidence type="ECO:0000256" key="1">
    <source>
        <dbReference type="SAM" id="Phobius"/>
    </source>
</evidence>
<protein>
    <submittedName>
        <fullName evidence="2">Uncharacterized protein</fullName>
    </submittedName>
</protein>
<comment type="caution">
    <text evidence="2">The sequence shown here is derived from an EMBL/GenBank/DDBJ whole genome shotgun (WGS) entry which is preliminary data.</text>
</comment>
<keyword evidence="1" id="KW-0472">Membrane</keyword>
<organism evidence="2 3">
    <name type="scientific">Symbiodinium natans</name>
    <dbReference type="NCBI Taxonomy" id="878477"/>
    <lineage>
        <taxon>Eukaryota</taxon>
        <taxon>Sar</taxon>
        <taxon>Alveolata</taxon>
        <taxon>Dinophyceae</taxon>
        <taxon>Suessiales</taxon>
        <taxon>Symbiodiniaceae</taxon>
        <taxon>Symbiodinium</taxon>
    </lineage>
</organism>
<feature type="transmembrane region" description="Helical" evidence="1">
    <location>
        <begin position="33"/>
        <end position="54"/>
    </location>
</feature>
<keyword evidence="1" id="KW-0812">Transmembrane</keyword>
<name>A0A812TGS3_9DINO</name>
<feature type="transmembrane region" description="Helical" evidence="1">
    <location>
        <begin position="213"/>
        <end position="240"/>
    </location>
</feature>
<reference evidence="2" key="1">
    <citation type="submission" date="2021-02" db="EMBL/GenBank/DDBJ databases">
        <authorList>
            <person name="Dougan E. K."/>
            <person name="Rhodes N."/>
            <person name="Thang M."/>
            <person name="Chan C."/>
        </authorList>
    </citation>
    <scope>NUCLEOTIDE SEQUENCE</scope>
</reference>
<feature type="transmembrane region" description="Helical" evidence="1">
    <location>
        <begin position="175"/>
        <end position="192"/>
    </location>
</feature>
<evidence type="ECO:0000313" key="3">
    <source>
        <dbReference type="Proteomes" id="UP000604046"/>
    </source>
</evidence>
<proteinExistence type="predicted"/>
<keyword evidence="3" id="KW-1185">Reference proteome</keyword>
<feature type="transmembrane region" description="Helical" evidence="1">
    <location>
        <begin position="252"/>
        <end position="272"/>
    </location>
</feature>
<dbReference type="EMBL" id="CAJNDS010002547">
    <property type="protein sequence ID" value="CAE7521593.1"/>
    <property type="molecule type" value="Genomic_DNA"/>
</dbReference>
<gene>
    <name evidence="2" type="ORF">SNAT2548_LOCUS29193</name>
</gene>
<feature type="transmembrane region" description="Helical" evidence="1">
    <location>
        <begin position="101"/>
        <end position="119"/>
    </location>
</feature>
<accession>A0A812TGS3</accession>